<reference evidence="3 4" key="1">
    <citation type="submission" date="2016-11" db="EMBL/GenBank/DDBJ databases">
        <authorList>
            <person name="Jaros S."/>
            <person name="Januszkiewicz K."/>
            <person name="Wedrychowicz H."/>
        </authorList>
    </citation>
    <scope>NUCLEOTIDE SEQUENCE [LARGE SCALE GENOMIC DNA]</scope>
    <source>
        <strain evidence="3 4">DSM 14214</strain>
    </source>
</reference>
<dbReference type="Pfam" id="PF00534">
    <property type="entry name" value="Glycos_transf_1"/>
    <property type="match status" value="1"/>
</dbReference>
<dbReference type="SUPFAM" id="SSF53756">
    <property type="entry name" value="UDP-Glycosyltransferase/glycogen phosphorylase"/>
    <property type="match status" value="1"/>
</dbReference>
<dbReference type="OrthoDB" id="9787617at2"/>
<name>A0A1M6SB70_9FIRM</name>
<dbReference type="GO" id="GO:0016757">
    <property type="term" value="F:glycosyltransferase activity"/>
    <property type="evidence" value="ECO:0007669"/>
    <property type="project" value="InterPro"/>
</dbReference>
<feature type="domain" description="Glycosyltransferase subfamily 4-like N-terminal" evidence="2">
    <location>
        <begin position="17"/>
        <end position="170"/>
    </location>
</feature>
<dbReference type="PANTHER" id="PTHR12526">
    <property type="entry name" value="GLYCOSYLTRANSFERASE"/>
    <property type="match status" value="1"/>
</dbReference>
<evidence type="ECO:0000313" key="4">
    <source>
        <dbReference type="Proteomes" id="UP000183975"/>
    </source>
</evidence>
<dbReference type="PANTHER" id="PTHR12526:SF630">
    <property type="entry name" value="GLYCOSYLTRANSFERASE"/>
    <property type="match status" value="1"/>
</dbReference>
<evidence type="ECO:0000259" key="1">
    <source>
        <dbReference type="Pfam" id="PF00534"/>
    </source>
</evidence>
<gene>
    <name evidence="3" type="ORF">SAMN02745138_01699</name>
</gene>
<dbReference type="InterPro" id="IPR028098">
    <property type="entry name" value="Glyco_trans_4-like_N"/>
</dbReference>
<dbReference type="Gene3D" id="3.40.50.2000">
    <property type="entry name" value="Glycogen Phosphorylase B"/>
    <property type="match status" value="2"/>
</dbReference>
<protein>
    <submittedName>
        <fullName evidence="3">Glycosyltransferase involved in cell wall bisynthesis</fullName>
    </submittedName>
</protein>
<dbReference type="EMBL" id="FRAH01000026">
    <property type="protein sequence ID" value="SHK41956.1"/>
    <property type="molecule type" value="Genomic_DNA"/>
</dbReference>
<keyword evidence="3" id="KW-0808">Transferase</keyword>
<accession>A0A1M6SB70</accession>
<dbReference type="RefSeq" id="WP_072850868.1">
    <property type="nucleotide sequence ID" value="NZ_FRAH01000026.1"/>
</dbReference>
<feature type="domain" description="Glycosyl transferase family 1" evidence="1">
    <location>
        <begin position="185"/>
        <end position="345"/>
    </location>
</feature>
<dbReference type="InterPro" id="IPR001296">
    <property type="entry name" value="Glyco_trans_1"/>
</dbReference>
<dbReference type="CDD" id="cd03801">
    <property type="entry name" value="GT4_PimA-like"/>
    <property type="match status" value="1"/>
</dbReference>
<evidence type="ECO:0000313" key="3">
    <source>
        <dbReference type="EMBL" id="SHK41956.1"/>
    </source>
</evidence>
<keyword evidence="4" id="KW-1185">Reference proteome</keyword>
<dbReference type="AlphaFoldDB" id="A0A1M6SB70"/>
<proteinExistence type="predicted"/>
<sequence>MEKEKLKIYHVLTDRNIGGAGRWLLNYLKYCNRETYDVRVVLPADSQLCPVVESLDIPVIKMDAMADSSYDKKALAPLTELFRKDKPDVVHTHASLTARMAAKKAGVPRIFHTKHCMENVSGNTMKRLAKRMVNHRYSDRVIAVSKAVRKSMIAGGTDPKQIVTIYNGIEMLSPLTPEEKRAVLAEYGVPEGQKVVGIVARLEEVKDHDTFLRAAERICKERQDITFLIVGTGSQMERLKADVKMMGLTEKILFTGFVSAVERLEAALDVAVITSKEEALCLSLIESMSAGVPAVGTDSGGVSEVVRHGENGYLVAVGDDEDLARRILEILSDRSLYESMSKKAMAWTREMFTAELMAAKMEKLYAEARK</sequence>
<evidence type="ECO:0000259" key="2">
    <source>
        <dbReference type="Pfam" id="PF13439"/>
    </source>
</evidence>
<dbReference type="Pfam" id="PF13439">
    <property type="entry name" value="Glyco_transf_4"/>
    <property type="match status" value="1"/>
</dbReference>
<organism evidence="3 4">
    <name type="scientific">Anaerotignum lactatifermentans DSM 14214</name>
    <dbReference type="NCBI Taxonomy" id="1121323"/>
    <lineage>
        <taxon>Bacteria</taxon>
        <taxon>Bacillati</taxon>
        <taxon>Bacillota</taxon>
        <taxon>Clostridia</taxon>
        <taxon>Lachnospirales</taxon>
        <taxon>Anaerotignaceae</taxon>
        <taxon>Anaerotignum</taxon>
    </lineage>
</organism>
<dbReference type="Proteomes" id="UP000183975">
    <property type="component" value="Unassembled WGS sequence"/>
</dbReference>